<protein>
    <submittedName>
        <fullName evidence="2">Uncharacterized protein</fullName>
    </submittedName>
</protein>
<proteinExistence type="predicted"/>
<dbReference type="RefSeq" id="WP_183998988.1">
    <property type="nucleotide sequence ID" value="NZ_JACIEH010000003.1"/>
</dbReference>
<comment type="caution">
    <text evidence="2">The sequence shown here is derived from an EMBL/GenBank/DDBJ whole genome shotgun (WGS) entry which is preliminary data.</text>
</comment>
<evidence type="ECO:0000256" key="1">
    <source>
        <dbReference type="SAM" id="Phobius"/>
    </source>
</evidence>
<feature type="transmembrane region" description="Helical" evidence="1">
    <location>
        <begin position="82"/>
        <end position="107"/>
    </location>
</feature>
<feature type="transmembrane region" description="Helical" evidence="1">
    <location>
        <begin position="127"/>
        <end position="146"/>
    </location>
</feature>
<organism evidence="2 3">
    <name type="scientific">Sphingomonas kyeonggiensis</name>
    <dbReference type="NCBI Taxonomy" id="1268553"/>
    <lineage>
        <taxon>Bacteria</taxon>
        <taxon>Pseudomonadati</taxon>
        <taxon>Pseudomonadota</taxon>
        <taxon>Alphaproteobacteria</taxon>
        <taxon>Sphingomonadales</taxon>
        <taxon>Sphingomonadaceae</taxon>
        <taxon>Sphingomonas</taxon>
    </lineage>
</organism>
<dbReference type="Proteomes" id="UP000557392">
    <property type="component" value="Unassembled WGS sequence"/>
</dbReference>
<dbReference type="EMBL" id="JACIEH010000003">
    <property type="protein sequence ID" value="MBB4099604.1"/>
    <property type="molecule type" value="Genomic_DNA"/>
</dbReference>
<evidence type="ECO:0000313" key="2">
    <source>
        <dbReference type="EMBL" id="MBB4099604.1"/>
    </source>
</evidence>
<reference evidence="2 3" key="1">
    <citation type="submission" date="2020-08" db="EMBL/GenBank/DDBJ databases">
        <title>Genomic Encyclopedia of Type Strains, Phase IV (KMG-IV): sequencing the most valuable type-strain genomes for metagenomic binning, comparative biology and taxonomic classification.</title>
        <authorList>
            <person name="Goeker M."/>
        </authorList>
    </citation>
    <scope>NUCLEOTIDE SEQUENCE [LARGE SCALE GENOMIC DNA]</scope>
    <source>
        <strain evidence="2 3">DSM 101806</strain>
    </source>
</reference>
<keyword evidence="1" id="KW-0812">Transmembrane</keyword>
<gene>
    <name evidence="2" type="ORF">GGR46_003176</name>
</gene>
<keyword evidence="1" id="KW-1133">Transmembrane helix</keyword>
<name>A0A7W6NWY1_9SPHN</name>
<sequence length="318" mass="34920">MDLIERYLGAVRWNLPAAKADDIIAELADLIAARIEDREEGLGRALTRDEISQLLREFGHPIAVAGQYGDQRALIGAEVFPFYWFVLKVVLAVVAVIELVQIGGGIVVTGDLGQAVAHGSGALVHTLLYNAALVTLAFAVIERLGWLDSYLAKWKPEELPDLGKLRLDLPPRKRWEPLFEVGFGIAFLIWWAGGFTFPFVPHDAGVRITGAQVWATLYWPVALLVWSRIALSLIGFLRPGWKAVRAVLILGTTAATLLIAKVLHEAGQIVTVVGTDTAKAARIQESLDKSLEIAVIVVAAATAFQCAKELWQLYRERR</sequence>
<keyword evidence="1" id="KW-0472">Membrane</keyword>
<keyword evidence="3" id="KW-1185">Reference proteome</keyword>
<accession>A0A7W6NWY1</accession>
<evidence type="ECO:0000313" key="3">
    <source>
        <dbReference type="Proteomes" id="UP000557392"/>
    </source>
</evidence>
<feature type="transmembrane region" description="Helical" evidence="1">
    <location>
        <begin position="217"/>
        <end position="237"/>
    </location>
</feature>
<feature type="transmembrane region" description="Helical" evidence="1">
    <location>
        <begin position="178"/>
        <end position="197"/>
    </location>
</feature>
<dbReference type="AlphaFoldDB" id="A0A7W6NWY1"/>